<dbReference type="Gene3D" id="3.40.50.300">
    <property type="entry name" value="P-loop containing nucleotide triphosphate hydrolases"/>
    <property type="match status" value="1"/>
</dbReference>
<evidence type="ECO:0000256" key="3">
    <source>
        <dbReference type="ARBA" id="ARBA00022840"/>
    </source>
</evidence>
<dbReference type="PROSITE" id="PS00211">
    <property type="entry name" value="ABC_TRANSPORTER_1"/>
    <property type="match status" value="1"/>
</dbReference>
<comment type="subunit">
    <text evidence="5">The complex is composed of two ATP-binding proteins (OpuCA), two transmembrane proteins (OpuCB and OpuCD) and a solute-binding protein (OpuCC).</text>
</comment>
<dbReference type="GO" id="GO:0016887">
    <property type="term" value="F:ATP hydrolysis activity"/>
    <property type="evidence" value="ECO:0007669"/>
    <property type="project" value="InterPro"/>
</dbReference>
<reference evidence="10 11" key="1">
    <citation type="submission" date="2017-01" db="EMBL/GenBank/DDBJ databases">
        <authorList>
            <person name="Mah S.A."/>
            <person name="Swanson W.J."/>
            <person name="Moy G.W."/>
            <person name="Vacquier V.D."/>
        </authorList>
    </citation>
    <scope>NUCLEOTIDE SEQUENCE [LARGE SCALE GENOMIC DNA]</scope>
    <source>
        <strain evidence="10 11">NIO-1016</strain>
    </source>
</reference>
<evidence type="ECO:0000313" key="11">
    <source>
        <dbReference type="Proteomes" id="UP000186385"/>
    </source>
</evidence>
<evidence type="ECO:0000313" key="12">
    <source>
        <dbReference type="Proteomes" id="UP000215545"/>
    </source>
</evidence>
<dbReference type="STRING" id="1017273.SAMN05443094_104222"/>
<dbReference type="SUPFAM" id="SSF52540">
    <property type="entry name" value="P-loop containing nucleoside triphosphate hydrolases"/>
    <property type="match status" value="1"/>
</dbReference>
<dbReference type="FunFam" id="3.40.50.300:FF:000425">
    <property type="entry name" value="Probable ABC transporter, ATP-binding subunit"/>
    <property type="match status" value="1"/>
</dbReference>
<accession>A0A1N6WMS5</accession>
<dbReference type="InterPro" id="IPR027417">
    <property type="entry name" value="P-loop_NTPase"/>
</dbReference>
<feature type="domain" description="ABC transporter" evidence="8">
    <location>
        <begin position="6"/>
        <end position="234"/>
    </location>
</feature>
<name>A0A1N6WMS5_9BACI</name>
<dbReference type="GO" id="GO:0005524">
    <property type="term" value="F:ATP binding"/>
    <property type="evidence" value="ECO:0007669"/>
    <property type="project" value="UniProtKB-KW"/>
</dbReference>
<dbReference type="EC" id="7.6.2.9" evidence="6"/>
<evidence type="ECO:0000256" key="1">
    <source>
        <dbReference type="ARBA" id="ARBA00022448"/>
    </source>
</evidence>
<dbReference type="InterPro" id="IPR017871">
    <property type="entry name" value="ABC_transporter-like_CS"/>
</dbReference>
<dbReference type="InterPro" id="IPR050166">
    <property type="entry name" value="ABC_transporter_ATP-bind"/>
</dbReference>
<dbReference type="PANTHER" id="PTHR42788">
    <property type="entry name" value="TAURINE IMPORT ATP-BINDING PROTEIN-RELATED"/>
    <property type="match status" value="1"/>
</dbReference>
<dbReference type="Proteomes" id="UP000186385">
    <property type="component" value="Unassembled WGS sequence"/>
</dbReference>
<evidence type="ECO:0000256" key="5">
    <source>
        <dbReference type="ARBA" id="ARBA00063934"/>
    </source>
</evidence>
<comment type="catalytic activity">
    <reaction evidence="4">
        <text>a quaternary ammonium(out) + ATP + H2O = a quaternary ammonium(in) + ADP + phosphate + H(+)</text>
        <dbReference type="Rhea" id="RHEA:11036"/>
        <dbReference type="ChEBI" id="CHEBI:15377"/>
        <dbReference type="ChEBI" id="CHEBI:15378"/>
        <dbReference type="ChEBI" id="CHEBI:30616"/>
        <dbReference type="ChEBI" id="CHEBI:35267"/>
        <dbReference type="ChEBI" id="CHEBI:43474"/>
        <dbReference type="ChEBI" id="CHEBI:456216"/>
        <dbReference type="EC" id="7.6.2.9"/>
    </reaction>
</comment>
<dbReference type="AlphaFoldDB" id="A0A1N6WMS5"/>
<keyword evidence="1" id="KW-0813">Transport</keyword>
<evidence type="ECO:0000256" key="4">
    <source>
        <dbReference type="ARBA" id="ARBA00052482"/>
    </source>
</evidence>
<dbReference type="Proteomes" id="UP000215545">
    <property type="component" value="Unassembled WGS sequence"/>
</dbReference>
<dbReference type="RefSeq" id="WP_045851899.1">
    <property type="nucleotide sequence ID" value="NZ_FTLX01000004.1"/>
</dbReference>
<evidence type="ECO:0000313" key="10">
    <source>
        <dbReference type="EMBL" id="SIQ91379.1"/>
    </source>
</evidence>
<keyword evidence="3 10" id="KW-0067">ATP-binding</keyword>
<dbReference type="PANTHER" id="PTHR42788:SF2">
    <property type="entry name" value="ABC TRANSPORTER ATP-BINDING PROTEIN"/>
    <property type="match status" value="1"/>
</dbReference>
<dbReference type="OrthoDB" id="9802264at2"/>
<evidence type="ECO:0000313" key="9">
    <source>
        <dbReference type="EMBL" id="OXS77986.1"/>
    </source>
</evidence>
<dbReference type="PROSITE" id="PS50893">
    <property type="entry name" value="ABC_TRANSPORTER_2"/>
    <property type="match status" value="1"/>
</dbReference>
<reference evidence="9" key="3">
    <citation type="submission" date="2017-03" db="EMBL/GenBank/DDBJ databases">
        <authorList>
            <person name="Dastager S.G."/>
            <person name="Neurgaonkar P.S."/>
            <person name="Dharne M.S."/>
        </authorList>
    </citation>
    <scope>NUCLEOTIDE SEQUENCE</scope>
    <source>
        <strain evidence="9">DSM 25145</strain>
    </source>
</reference>
<dbReference type="EMBL" id="MWSK01000004">
    <property type="protein sequence ID" value="OXS77986.1"/>
    <property type="molecule type" value="Genomic_DNA"/>
</dbReference>
<dbReference type="Pfam" id="PF00005">
    <property type="entry name" value="ABC_tran"/>
    <property type="match status" value="1"/>
</dbReference>
<proteinExistence type="predicted"/>
<evidence type="ECO:0000259" key="8">
    <source>
        <dbReference type="PROSITE" id="PS50893"/>
    </source>
</evidence>
<sequence length="254" mass="28884">MREAVLEFRDVSFSYSGKKPILDQFHLTVHDREFVTIIGASGSGKSTLFRLITGLEQEEAGTIRLNGEAVQSRHGRTGYMPQQDLLMPWRTVLQNAAVPLELAGMKKKEAVEKMTPLLTEFGLSGTEHKYPSELSGGMRQRVSFLRSILTGSNILLLDEPFSALDAITRLSMQEWLLDQWEKREKTILFITHDVNEALFLSDRIFVFQDTPVQSLQEVVVPLERPRTLRAMNDPAVLEMKDRLIDQLRGRGTVR</sequence>
<dbReference type="EMBL" id="FTLX01000004">
    <property type="protein sequence ID" value="SIQ91379.1"/>
    <property type="molecule type" value="Genomic_DNA"/>
</dbReference>
<evidence type="ECO:0000256" key="7">
    <source>
        <dbReference type="ARBA" id="ARBA00070305"/>
    </source>
</evidence>
<dbReference type="SMART" id="SM00382">
    <property type="entry name" value="AAA"/>
    <property type="match status" value="1"/>
</dbReference>
<protein>
    <recommendedName>
        <fullName evidence="7">Carnitine transport ATP-binding protein OpuCA</fullName>
        <ecNumber evidence="6">7.6.2.9</ecNumber>
    </recommendedName>
</protein>
<reference evidence="12" key="2">
    <citation type="submission" date="2017-03" db="EMBL/GenBank/DDBJ databases">
        <title>Bacillus sp. V-88(T) DSM27956, whole genome shotgun sequencing project.</title>
        <authorList>
            <person name="Dastager S.G."/>
            <person name="Neurgaonkar P.S."/>
            <person name="Dharne M.S."/>
        </authorList>
    </citation>
    <scope>NUCLEOTIDE SEQUENCE [LARGE SCALE GENOMIC DNA]</scope>
    <source>
        <strain evidence="12">DSM 25145</strain>
    </source>
</reference>
<evidence type="ECO:0000256" key="6">
    <source>
        <dbReference type="ARBA" id="ARBA00066388"/>
    </source>
</evidence>
<dbReference type="CDD" id="cd03293">
    <property type="entry name" value="ABC_NrtD_SsuB_transporters"/>
    <property type="match status" value="1"/>
</dbReference>
<keyword evidence="2" id="KW-0547">Nucleotide-binding</keyword>
<dbReference type="GO" id="GO:0015418">
    <property type="term" value="F:ABC-type quaternary ammonium compound transporting activity"/>
    <property type="evidence" value="ECO:0007669"/>
    <property type="project" value="UniProtKB-EC"/>
</dbReference>
<organism evidence="10 11">
    <name type="scientific">Domibacillus enclensis</name>
    <dbReference type="NCBI Taxonomy" id="1017273"/>
    <lineage>
        <taxon>Bacteria</taxon>
        <taxon>Bacillati</taxon>
        <taxon>Bacillota</taxon>
        <taxon>Bacilli</taxon>
        <taxon>Bacillales</taxon>
        <taxon>Bacillaceae</taxon>
        <taxon>Domibacillus</taxon>
    </lineage>
</organism>
<gene>
    <name evidence="9" type="ORF">B1B05_10290</name>
    <name evidence="10" type="ORF">SAMN05443094_104222</name>
</gene>
<dbReference type="InterPro" id="IPR003439">
    <property type="entry name" value="ABC_transporter-like_ATP-bd"/>
</dbReference>
<dbReference type="InterPro" id="IPR003593">
    <property type="entry name" value="AAA+_ATPase"/>
</dbReference>
<keyword evidence="12" id="KW-1185">Reference proteome</keyword>
<evidence type="ECO:0000256" key="2">
    <source>
        <dbReference type="ARBA" id="ARBA00022741"/>
    </source>
</evidence>